<feature type="signal peptide" evidence="1">
    <location>
        <begin position="1"/>
        <end position="15"/>
    </location>
</feature>
<evidence type="ECO:0000313" key="3">
    <source>
        <dbReference type="Proteomes" id="UP000812287"/>
    </source>
</evidence>
<dbReference type="RefSeq" id="XP_043038261.1">
    <property type="nucleotide sequence ID" value="XM_043177383.1"/>
</dbReference>
<keyword evidence="1" id="KW-0732">Signal</keyword>
<gene>
    <name evidence="2" type="ORF">BT62DRAFT_1007788</name>
</gene>
<dbReference type="EMBL" id="MU250539">
    <property type="protein sequence ID" value="KAG7444761.1"/>
    <property type="molecule type" value="Genomic_DNA"/>
</dbReference>
<feature type="chain" id="PRO_5040340699" evidence="1">
    <location>
        <begin position="16"/>
        <end position="214"/>
    </location>
</feature>
<organism evidence="2 3">
    <name type="scientific">Guyanagaster necrorhizus</name>
    <dbReference type="NCBI Taxonomy" id="856835"/>
    <lineage>
        <taxon>Eukaryota</taxon>
        <taxon>Fungi</taxon>
        <taxon>Dikarya</taxon>
        <taxon>Basidiomycota</taxon>
        <taxon>Agaricomycotina</taxon>
        <taxon>Agaricomycetes</taxon>
        <taxon>Agaricomycetidae</taxon>
        <taxon>Agaricales</taxon>
        <taxon>Marasmiineae</taxon>
        <taxon>Physalacriaceae</taxon>
        <taxon>Guyanagaster</taxon>
    </lineage>
</organism>
<keyword evidence="3" id="KW-1185">Reference proteome</keyword>
<dbReference type="AlphaFoldDB" id="A0A9P7VRQ8"/>
<comment type="caution">
    <text evidence="2">The sequence shown here is derived from an EMBL/GenBank/DDBJ whole genome shotgun (WGS) entry which is preliminary data.</text>
</comment>
<accession>A0A9P7VRQ8</accession>
<name>A0A9P7VRQ8_9AGAR</name>
<reference evidence="2" key="1">
    <citation type="submission" date="2020-11" db="EMBL/GenBank/DDBJ databases">
        <title>Adaptations for nitrogen fixation in a non-lichenized fungal sporocarp promotes dispersal by wood-feeding termites.</title>
        <authorList>
            <consortium name="DOE Joint Genome Institute"/>
            <person name="Koch R.A."/>
            <person name="Yoon G."/>
            <person name="Arayal U."/>
            <person name="Lail K."/>
            <person name="Amirebrahimi M."/>
            <person name="Labutti K."/>
            <person name="Lipzen A."/>
            <person name="Riley R."/>
            <person name="Barry K."/>
            <person name="Henrissat B."/>
            <person name="Grigoriev I.V."/>
            <person name="Herr J.R."/>
            <person name="Aime M.C."/>
        </authorList>
    </citation>
    <scope>NUCLEOTIDE SEQUENCE</scope>
    <source>
        <strain evidence="2">MCA 3950</strain>
    </source>
</reference>
<sequence>MSMTMTAILIIGVHSIGSTRIVKLGQAQAIFQFVSGARHDSRFNAVTNYGQRRQEIWTFSAVIQGLASFGFMLEFIWTTTSVVDGPETVKKLYRLDAPFEKTRRLYIRVMRAELKSPLLGLFQIDMDQSLSIDSFTRPSPLAPETKTIHVSRKEVFNTIANAYCYRCVLSSKGAVQNEWRSGRLEKARCRAREGLWKVPQDLLSAALKGDEIKR</sequence>
<dbReference type="Proteomes" id="UP000812287">
    <property type="component" value="Unassembled WGS sequence"/>
</dbReference>
<protein>
    <submittedName>
        <fullName evidence="2">Uncharacterized protein</fullName>
    </submittedName>
</protein>
<evidence type="ECO:0000313" key="2">
    <source>
        <dbReference type="EMBL" id="KAG7444761.1"/>
    </source>
</evidence>
<dbReference type="GeneID" id="66099670"/>
<proteinExistence type="predicted"/>
<evidence type="ECO:0000256" key="1">
    <source>
        <dbReference type="SAM" id="SignalP"/>
    </source>
</evidence>